<sequence>MRRAVLLCLPLALAACSVEEEEIAPGAVAEEASVAAVETISAVDLAAMLKAGEAILVDVRTPEEFAEMRLAGALNAPLSTFDPASIPMEVGRTTILMCRSSRRSGEAATKLAEHIGGTVRHLEGGILAWEEAGLETLAEPRPAS</sequence>
<dbReference type="OrthoDB" id="9789585at2"/>
<dbReference type="RefSeq" id="WP_136691648.1">
    <property type="nucleotide sequence ID" value="NZ_SSHH01000001.1"/>
</dbReference>
<keyword evidence="3" id="KW-1185">Reference proteome</keyword>
<dbReference type="AlphaFoldDB" id="A0A4T3F1N8"/>
<dbReference type="SMART" id="SM00450">
    <property type="entry name" value="RHOD"/>
    <property type="match status" value="1"/>
</dbReference>
<dbReference type="PROSITE" id="PS50206">
    <property type="entry name" value="RHODANESE_3"/>
    <property type="match status" value="1"/>
</dbReference>
<dbReference type="Proteomes" id="UP000309389">
    <property type="component" value="Unassembled WGS sequence"/>
</dbReference>
<evidence type="ECO:0000313" key="2">
    <source>
        <dbReference type="EMBL" id="TIX51076.1"/>
    </source>
</evidence>
<dbReference type="SUPFAM" id="SSF52821">
    <property type="entry name" value="Rhodanese/Cell cycle control phosphatase"/>
    <property type="match status" value="1"/>
</dbReference>
<evidence type="ECO:0000259" key="1">
    <source>
        <dbReference type="PROSITE" id="PS50206"/>
    </source>
</evidence>
<organism evidence="2 3">
    <name type="scientific">Alteraurantiacibacter aquimixticola</name>
    <dbReference type="NCBI Taxonomy" id="2489173"/>
    <lineage>
        <taxon>Bacteria</taxon>
        <taxon>Pseudomonadati</taxon>
        <taxon>Pseudomonadota</taxon>
        <taxon>Alphaproteobacteria</taxon>
        <taxon>Sphingomonadales</taxon>
        <taxon>Erythrobacteraceae</taxon>
        <taxon>Alteraurantiacibacter</taxon>
    </lineage>
</organism>
<evidence type="ECO:0000313" key="3">
    <source>
        <dbReference type="Proteomes" id="UP000309389"/>
    </source>
</evidence>
<comment type="caution">
    <text evidence="2">The sequence shown here is derived from an EMBL/GenBank/DDBJ whole genome shotgun (WGS) entry which is preliminary data.</text>
</comment>
<dbReference type="PANTHER" id="PTHR43031:SF1">
    <property type="entry name" value="PYRIDINE NUCLEOTIDE-DISULPHIDE OXIDOREDUCTASE"/>
    <property type="match status" value="1"/>
</dbReference>
<feature type="domain" description="Rhodanese" evidence="1">
    <location>
        <begin position="50"/>
        <end position="138"/>
    </location>
</feature>
<name>A0A4T3F1N8_9SPHN</name>
<reference evidence="2 3" key="1">
    <citation type="submission" date="2019-04" db="EMBL/GenBank/DDBJ databases">
        <title>Altererythrobacter aquimixticola sp. nov., isolated from sediment of junction between the ocean and a freshwater spring.</title>
        <authorList>
            <person name="Yoon J.-H."/>
        </authorList>
    </citation>
    <scope>NUCLEOTIDE SEQUENCE [LARGE SCALE GENOMIC DNA]</scope>
    <source>
        <strain evidence="2 3">SSKS-13</strain>
    </source>
</reference>
<dbReference type="PANTHER" id="PTHR43031">
    <property type="entry name" value="FAD-DEPENDENT OXIDOREDUCTASE"/>
    <property type="match status" value="1"/>
</dbReference>
<dbReference type="Gene3D" id="3.40.250.10">
    <property type="entry name" value="Rhodanese-like domain"/>
    <property type="match status" value="1"/>
</dbReference>
<accession>A0A4T3F1N8</accession>
<dbReference type="PROSITE" id="PS51257">
    <property type="entry name" value="PROKAR_LIPOPROTEIN"/>
    <property type="match status" value="1"/>
</dbReference>
<proteinExistence type="predicted"/>
<dbReference type="EMBL" id="SSHH01000001">
    <property type="protein sequence ID" value="TIX51076.1"/>
    <property type="molecule type" value="Genomic_DNA"/>
</dbReference>
<dbReference type="InterPro" id="IPR036873">
    <property type="entry name" value="Rhodanese-like_dom_sf"/>
</dbReference>
<gene>
    <name evidence="2" type="ORF">E5222_00900</name>
</gene>
<dbReference type="InterPro" id="IPR050229">
    <property type="entry name" value="GlpE_sulfurtransferase"/>
</dbReference>
<dbReference type="Pfam" id="PF00581">
    <property type="entry name" value="Rhodanese"/>
    <property type="match status" value="1"/>
</dbReference>
<dbReference type="CDD" id="cd00158">
    <property type="entry name" value="RHOD"/>
    <property type="match status" value="1"/>
</dbReference>
<dbReference type="InterPro" id="IPR001763">
    <property type="entry name" value="Rhodanese-like_dom"/>
</dbReference>
<protein>
    <submittedName>
        <fullName evidence="2">Rhodanese-like domain-containing protein</fullName>
    </submittedName>
</protein>